<evidence type="ECO:0000256" key="3">
    <source>
        <dbReference type="ARBA" id="ARBA00022833"/>
    </source>
</evidence>
<dbReference type="EMBL" id="BTSX01000004">
    <property type="protein sequence ID" value="GMS94478.1"/>
    <property type="molecule type" value="Genomic_DNA"/>
</dbReference>
<keyword evidence="5" id="KW-1185">Reference proteome</keyword>
<sequence length="163" mass="19140">QPIFSLDVKWNLVNITNLQPMDRENFEWNLQAKCTNCPDEEGFSLEVNMSEEKEAPGSGKYAHFMKKCKLCWRVNTITIVKDFVAPYTIYGNERFQPVLKIDCNGIEPYEFHLRGLWKGVGPNSNTQFENIDLNEEWTDYDEKIQEAVEINSFDYRFTHANKK</sequence>
<dbReference type="Pfam" id="PF05907">
    <property type="entry name" value="CXXC_Zn-b_euk"/>
    <property type="match status" value="1"/>
</dbReference>
<dbReference type="AlphaFoldDB" id="A0AAV5TJN9"/>
<evidence type="ECO:0000256" key="2">
    <source>
        <dbReference type="ARBA" id="ARBA00022723"/>
    </source>
</evidence>
<feature type="non-terminal residue" evidence="4">
    <location>
        <position position="1"/>
    </location>
</feature>
<dbReference type="SUPFAM" id="SSF141678">
    <property type="entry name" value="MAL13P1.257-like"/>
    <property type="match status" value="1"/>
</dbReference>
<accession>A0AAV5TJN9</accession>
<gene>
    <name evidence="4" type="ORF">PENTCL1PPCAC_16653</name>
</gene>
<comment type="caution">
    <text evidence="4">The sequence shown here is derived from an EMBL/GenBank/DDBJ whole genome shotgun (WGS) entry which is preliminary data.</text>
</comment>
<reference evidence="4" key="1">
    <citation type="submission" date="2023-10" db="EMBL/GenBank/DDBJ databases">
        <title>Genome assembly of Pristionchus species.</title>
        <authorList>
            <person name="Yoshida K."/>
            <person name="Sommer R.J."/>
        </authorList>
    </citation>
    <scope>NUCLEOTIDE SEQUENCE</scope>
    <source>
        <strain evidence="4">RS0144</strain>
    </source>
</reference>
<organism evidence="4 5">
    <name type="scientific">Pristionchus entomophagus</name>
    <dbReference type="NCBI Taxonomy" id="358040"/>
    <lineage>
        <taxon>Eukaryota</taxon>
        <taxon>Metazoa</taxon>
        <taxon>Ecdysozoa</taxon>
        <taxon>Nematoda</taxon>
        <taxon>Chromadorea</taxon>
        <taxon>Rhabditida</taxon>
        <taxon>Rhabditina</taxon>
        <taxon>Diplogasteromorpha</taxon>
        <taxon>Diplogasteroidea</taxon>
        <taxon>Neodiplogasteridae</taxon>
        <taxon>Pristionchus</taxon>
    </lineage>
</organism>
<dbReference type="PANTHER" id="PTHR12857:SF0">
    <property type="entry name" value="CXXC MOTIF CONTAINING ZINC BINDING PROTEIN"/>
    <property type="match status" value="1"/>
</dbReference>
<evidence type="ECO:0000256" key="1">
    <source>
        <dbReference type="ARBA" id="ARBA00007818"/>
    </source>
</evidence>
<dbReference type="InterPro" id="IPR008584">
    <property type="entry name" value="CXXC_Zn-binding_euk"/>
</dbReference>
<keyword evidence="3" id="KW-0862">Zinc</keyword>
<evidence type="ECO:0000313" key="4">
    <source>
        <dbReference type="EMBL" id="GMS94478.1"/>
    </source>
</evidence>
<comment type="similarity">
    <text evidence="1">Belongs to the UPF0587 family.</text>
</comment>
<name>A0AAV5TJN9_9BILA</name>
<evidence type="ECO:0000313" key="5">
    <source>
        <dbReference type="Proteomes" id="UP001432027"/>
    </source>
</evidence>
<dbReference type="GO" id="GO:0008270">
    <property type="term" value="F:zinc ion binding"/>
    <property type="evidence" value="ECO:0007669"/>
    <property type="project" value="TreeGrafter"/>
</dbReference>
<keyword evidence="2" id="KW-0479">Metal-binding</keyword>
<dbReference type="Proteomes" id="UP001432027">
    <property type="component" value="Unassembled WGS sequence"/>
</dbReference>
<dbReference type="PANTHER" id="PTHR12857">
    <property type="entry name" value="CXXC MOTIF CONTAINING ZINC BINDING PROTEIN"/>
    <property type="match status" value="1"/>
</dbReference>
<feature type="non-terminal residue" evidence="4">
    <location>
        <position position="163"/>
    </location>
</feature>
<protein>
    <submittedName>
        <fullName evidence="4">Uncharacterized protein</fullName>
    </submittedName>
</protein>
<proteinExistence type="inferred from homology"/>